<evidence type="ECO:0000259" key="4">
    <source>
        <dbReference type="PROSITE" id="PS51762"/>
    </source>
</evidence>
<keyword evidence="2" id="KW-0732">Signal</keyword>
<dbReference type="InterPro" id="IPR050546">
    <property type="entry name" value="Glycosyl_Hydrlase_16"/>
</dbReference>
<evidence type="ECO:0000259" key="3">
    <source>
        <dbReference type="PROSITE" id="PS50093"/>
    </source>
</evidence>
<dbReference type="InterPro" id="IPR022409">
    <property type="entry name" value="PKD/Chitinase_dom"/>
</dbReference>
<feature type="domain" description="PKD" evidence="3">
    <location>
        <begin position="49"/>
        <end position="114"/>
    </location>
</feature>
<gene>
    <name evidence="5" type="ORF">ACFOW1_09740</name>
</gene>
<evidence type="ECO:0000313" key="6">
    <source>
        <dbReference type="Proteomes" id="UP001595906"/>
    </source>
</evidence>
<dbReference type="InterPro" id="IPR013320">
    <property type="entry name" value="ConA-like_dom_sf"/>
</dbReference>
<dbReference type="SUPFAM" id="SSF49299">
    <property type="entry name" value="PKD domain"/>
    <property type="match status" value="1"/>
</dbReference>
<sequence length="347" mass="37196">MKKVNIFLFIVFCIISVSCAKNNTDTSAPSNLQVTANVSVDSSGNVAFTATADNATSYSFQLGNGTTLTSTTGLLSYTYQVLGTYTYSVIVTATSSSGATISKTVFVTVTVAKTATNVTGSLVWSDEFNTNGAPDPTKWKYDLGAGGWGNNELEYYTNRSSNVTVSNGTLKITAIKENYNGSNYTSGRILTSGLYSFKYGRIDISAKLPAGGGVWPAIWSLGNNFSSAGWPTCGEMDIMEYVGNNPNTIFSTFHYPGNSGGNAISKNITVQNLTTSFHLYTLQWGATTISMYVDGKLVNSIPNNQSLPFNQNFFLILNVAMGGNFGGTVDPAFTSGTMEIDYIRVYQ</sequence>
<dbReference type="SMART" id="SM00089">
    <property type="entry name" value="PKD"/>
    <property type="match status" value="1"/>
</dbReference>
<dbReference type="CDD" id="cd08023">
    <property type="entry name" value="GH16_laminarinase_like"/>
    <property type="match status" value="1"/>
</dbReference>
<dbReference type="PANTHER" id="PTHR10963">
    <property type="entry name" value="GLYCOSYL HYDROLASE-RELATED"/>
    <property type="match status" value="1"/>
</dbReference>
<dbReference type="InterPro" id="IPR013783">
    <property type="entry name" value="Ig-like_fold"/>
</dbReference>
<evidence type="ECO:0000256" key="1">
    <source>
        <dbReference type="ARBA" id="ARBA00006865"/>
    </source>
</evidence>
<dbReference type="PANTHER" id="PTHR10963:SF55">
    <property type="entry name" value="GLYCOSIDE HYDROLASE FAMILY 16 PROTEIN"/>
    <property type="match status" value="1"/>
</dbReference>
<dbReference type="Proteomes" id="UP001595906">
    <property type="component" value="Unassembled WGS sequence"/>
</dbReference>
<dbReference type="Gene3D" id="2.60.40.10">
    <property type="entry name" value="Immunoglobulins"/>
    <property type="match status" value="1"/>
</dbReference>
<dbReference type="PROSITE" id="PS51762">
    <property type="entry name" value="GH16_2"/>
    <property type="match status" value="1"/>
</dbReference>
<organism evidence="5 6">
    <name type="scientific">Parasediminibacterium paludis</name>
    <dbReference type="NCBI Taxonomy" id="908966"/>
    <lineage>
        <taxon>Bacteria</taxon>
        <taxon>Pseudomonadati</taxon>
        <taxon>Bacteroidota</taxon>
        <taxon>Chitinophagia</taxon>
        <taxon>Chitinophagales</taxon>
        <taxon>Chitinophagaceae</taxon>
        <taxon>Parasediminibacterium</taxon>
    </lineage>
</organism>
<dbReference type="PROSITE" id="PS51257">
    <property type="entry name" value="PROKAR_LIPOPROTEIN"/>
    <property type="match status" value="1"/>
</dbReference>
<accession>A0ABV8PW84</accession>
<proteinExistence type="inferred from homology"/>
<protein>
    <submittedName>
        <fullName evidence="5">Family 16 glycosylhydrolase</fullName>
    </submittedName>
</protein>
<feature type="chain" id="PRO_5046595412" evidence="2">
    <location>
        <begin position="21"/>
        <end position="347"/>
    </location>
</feature>
<reference evidence="6" key="1">
    <citation type="journal article" date="2019" name="Int. J. Syst. Evol. Microbiol.">
        <title>The Global Catalogue of Microorganisms (GCM) 10K type strain sequencing project: providing services to taxonomists for standard genome sequencing and annotation.</title>
        <authorList>
            <consortium name="The Broad Institute Genomics Platform"/>
            <consortium name="The Broad Institute Genome Sequencing Center for Infectious Disease"/>
            <person name="Wu L."/>
            <person name="Ma J."/>
        </authorList>
    </citation>
    <scope>NUCLEOTIDE SEQUENCE [LARGE SCALE GENOMIC DNA]</scope>
    <source>
        <strain evidence="6">CECT 8010</strain>
    </source>
</reference>
<dbReference type="PROSITE" id="PS50093">
    <property type="entry name" value="PKD"/>
    <property type="match status" value="1"/>
</dbReference>
<dbReference type="SUPFAM" id="SSF49899">
    <property type="entry name" value="Concanavalin A-like lectins/glucanases"/>
    <property type="match status" value="1"/>
</dbReference>
<evidence type="ECO:0000256" key="2">
    <source>
        <dbReference type="SAM" id="SignalP"/>
    </source>
</evidence>
<dbReference type="Pfam" id="PF00722">
    <property type="entry name" value="Glyco_hydro_16"/>
    <property type="match status" value="1"/>
</dbReference>
<keyword evidence="6" id="KW-1185">Reference proteome</keyword>
<dbReference type="InterPro" id="IPR035986">
    <property type="entry name" value="PKD_dom_sf"/>
</dbReference>
<comment type="similarity">
    <text evidence="1">Belongs to the glycosyl hydrolase 16 family.</text>
</comment>
<dbReference type="EMBL" id="JBHSDC010000018">
    <property type="protein sequence ID" value="MFC4232173.1"/>
    <property type="molecule type" value="Genomic_DNA"/>
</dbReference>
<dbReference type="Gene3D" id="2.60.120.200">
    <property type="match status" value="1"/>
</dbReference>
<evidence type="ECO:0000313" key="5">
    <source>
        <dbReference type="EMBL" id="MFC4232173.1"/>
    </source>
</evidence>
<feature type="signal peptide" evidence="2">
    <location>
        <begin position="1"/>
        <end position="20"/>
    </location>
</feature>
<dbReference type="InterPro" id="IPR000757">
    <property type="entry name" value="Beta-glucanase-like"/>
</dbReference>
<feature type="domain" description="GH16" evidence="4">
    <location>
        <begin position="94"/>
        <end position="347"/>
    </location>
</feature>
<dbReference type="RefSeq" id="WP_379013925.1">
    <property type="nucleotide sequence ID" value="NZ_JBHSDC010000018.1"/>
</dbReference>
<dbReference type="InterPro" id="IPR000601">
    <property type="entry name" value="PKD_dom"/>
</dbReference>
<comment type="caution">
    <text evidence="5">The sequence shown here is derived from an EMBL/GenBank/DDBJ whole genome shotgun (WGS) entry which is preliminary data.</text>
</comment>
<name>A0ABV8PW84_9BACT</name>